<gene>
    <name evidence="2" type="ORF">CDAUBV1_LOCUS319</name>
</gene>
<dbReference type="Proteomes" id="UP001497525">
    <property type="component" value="Unassembled WGS sequence"/>
</dbReference>
<evidence type="ECO:0000313" key="3">
    <source>
        <dbReference type="Proteomes" id="UP001497525"/>
    </source>
</evidence>
<reference evidence="2" key="1">
    <citation type="submission" date="2024-06" db="EMBL/GenBank/DDBJ databases">
        <authorList>
            <person name="Liu X."/>
            <person name="Lenzi L."/>
            <person name="Haldenby T S."/>
            <person name="Uol C."/>
        </authorList>
    </citation>
    <scope>NUCLEOTIDE SEQUENCE</scope>
</reference>
<feature type="region of interest" description="Disordered" evidence="1">
    <location>
        <begin position="239"/>
        <end position="279"/>
    </location>
</feature>
<protein>
    <submittedName>
        <fullName evidence="2">Uncharacterized protein</fullName>
    </submittedName>
</protein>
<organism evidence="2 3">
    <name type="scientific">Calicophoron daubneyi</name>
    <name type="common">Rumen fluke</name>
    <name type="synonym">Paramphistomum daubneyi</name>
    <dbReference type="NCBI Taxonomy" id="300641"/>
    <lineage>
        <taxon>Eukaryota</taxon>
        <taxon>Metazoa</taxon>
        <taxon>Spiralia</taxon>
        <taxon>Lophotrochozoa</taxon>
        <taxon>Platyhelminthes</taxon>
        <taxon>Trematoda</taxon>
        <taxon>Digenea</taxon>
        <taxon>Plagiorchiida</taxon>
        <taxon>Pronocephalata</taxon>
        <taxon>Paramphistomoidea</taxon>
        <taxon>Paramphistomidae</taxon>
        <taxon>Calicophoron</taxon>
    </lineage>
</organism>
<dbReference type="AlphaFoldDB" id="A0AAV2T039"/>
<dbReference type="EMBL" id="CAXLJL010000001">
    <property type="protein sequence ID" value="CAL5129391.1"/>
    <property type="molecule type" value="Genomic_DNA"/>
</dbReference>
<proteinExistence type="predicted"/>
<evidence type="ECO:0000313" key="2">
    <source>
        <dbReference type="EMBL" id="CAL5129391.1"/>
    </source>
</evidence>
<accession>A0AAV2T039</accession>
<feature type="compositionally biased region" description="Low complexity" evidence="1">
    <location>
        <begin position="253"/>
        <end position="263"/>
    </location>
</feature>
<sequence>MQQQQSSHSLELLNGTTLRPLTSEWISKYLMILEDFGQIILKHMYPNTYHLTVDDVFPVSNIWDLYLQQKIIAESAFAPGISETTSSPSQQDSHGNSSLPVCWDLYVVLHPLSGLFYITIPPPLTQTRTKEHLADLEDNNEDGEEVDVYEFVRCAWGPNAPKSCAHGKEYQISPHLTYLTVCHRLLPEVLDKITSSPNNQGLTVTDWQTEIYPEGADDGNSVQFKVYLRIDPAEGRGGDCDNRSDSCAHPGRAKSSASAASLHSRSRTEKHQQKATQAISERYGITPQNLELRLRFIPVYSINELKTKLIRPKRNRTLQTARCYYGNHRFLQAVPRPTLSGAQLALETPLWMACARIPDSYLLDKIDVSDKGCRLRAARIVQFLLQASDLFHHSKLAEIMPSRSTVQLALHCVHNDIEMSNKNQFAYFFHSASKPLTWQRYRLYNEVRSMLKNMHSALTEKHLPSFSGIESNILRTDSHITTHELKKAEGIIRSWIRSDGAFGQIIWYATKKLFENNSALLHLCSLEHSA</sequence>
<name>A0AAV2T039_CALDB</name>
<evidence type="ECO:0000256" key="1">
    <source>
        <dbReference type="SAM" id="MobiDB-lite"/>
    </source>
</evidence>
<comment type="caution">
    <text evidence="2">The sequence shown here is derived from an EMBL/GenBank/DDBJ whole genome shotgun (WGS) entry which is preliminary data.</text>
</comment>
<dbReference type="Gene3D" id="1.10.1410.40">
    <property type="match status" value="1"/>
</dbReference>